<dbReference type="PANTHER" id="PTHR35190">
    <property type="entry name" value="PROTEIN DCD1B"/>
    <property type="match status" value="1"/>
</dbReference>
<evidence type="ECO:0000256" key="1">
    <source>
        <dbReference type="SAM" id="SignalP"/>
    </source>
</evidence>
<dbReference type="EMBL" id="JAVFKY010000002">
    <property type="protein sequence ID" value="KAK5580388.1"/>
    <property type="molecule type" value="Genomic_DNA"/>
</dbReference>
<feature type="signal peptide" evidence="1">
    <location>
        <begin position="1"/>
        <end position="21"/>
    </location>
</feature>
<keyword evidence="4" id="KW-1185">Reference proteome</keyword>
<proteinExistence type="predicted"/>
<sequence length="521" mass="58675">MNKIITFLFVILTLNVSFINCQYGTPTFKIDNAPSLQLIKQYNQSQIYSLSSSGYQKPIIIANLTGNHYEMGFAAGYLMAQEAYDNYNVMVGAVLPKTWEKDAFEAFLDWQWNDYLSKQITQNYLDEIQGYSDGAQASGFTQLGRTIERGVVISSFPGDPTENIEYLLRDELLDGMDLFSNYLVKNDRFDVLEKIKEIVFNNEDDQSTRSSKGLQCSHFSTWGDRTVGGDMFNGRNLDWLNGSGISNNKLITFYHPIGQYSHAAIGFAGLIGAIVGISSKGIFVAESDNDSVKVTFDGFAWSMRLRYIMENAANIEEAVSLWDSTNNTMGMCHSLASATEASTAEHPAFALETMKGYTAFFSDNDPNEHYIFTDPKTGEKTQMGYPLENAVYRTNHGFDETIRKNEWEPAVPNGDSWIRYMLFYNTFSYYTSSNISISELQAINITSILGNKHSIQDIYSSPAPFYDCTNAWMGYNIISSTFHFASNKMFVAFEEGFGQQRICAACGTYVEIDLSPWFGPF</sequence>
<dbReference type="InterPro" id="IPR047803">
    <property type="entry name" value="DCD1A/B-like"/>
</dbReference>
<gene>
    <name evidence="3" type="ORF">RB653_000405</name>
</gene>
<comment type="caution">
    <text evidence="3">The sequence shown here is derived from an EMBL/GenBank/DDBJ whole genome shotgun (WGS) entry which is preliminary data.</text>
</comment>
<name>A0AAN7U2P0_9MYCE</name>
<dbReference type="PANTHER" id="PTHR35190:SF1">
    <property type="entry name" value="PEPTIDASE C45 HYDROLASE DOMAIN-CONTAINING PROTEIN"/>
    <property type="match status" value="1"/>
</dbReference>
<feature type="chain" id="PRO_5042861095" description="Peptidase C45 hydrolase domain-containing protein" evidence="1">
    <location>
        <begin position="22"/>
        <end position="521"/>
    </location>
</feature>
<protein>
    <recommendedName>
        <fullName evidence="2">Peptidase C45 hydrolase domain-containing protein</fullName>
    </recommendedName>
</protein>
<reference evidence="3 4" key="1">
    <citation type="submission" date="2023-11" db="EMBL/GenBank/DDBJ databases">
        <title>Dfirmibasis_genome.</title>
        <authorList>
            <person name="Edelbroek B."/>
            <person name="Kjellin J."/>
            <person name="Jerlstrom-Hultqvist J."/>
            <person name="Soderbom F."/>
        </authorList>
    </citation>
    <scope>NUCLEOTIDE SEQUENCE [LARGE SCALE GENOMIC DNA]</scope>
    <source>
        <strain evidence="3 4">TNS-C-14</strain>
    </source>
</reference>
<dbReference type="InterPro" id="IPR005079">
    <property type="entry name" value="Peptidase_C45_hydrolase"/>
</dbReference>
<dbReference type="Pfam" id="PF03417">
    <property type="entry name" value="AAT"/>
    <property type="match status" value="1"/>
</dbReference>
<accession>A0AAN7U2P0</accession>
<dbReference type="AlphaFoldDB" id="A0AAN7U2P0"/>
<evidence type="ECO:0000313" key="3">
    <source>
        <dbReference type="EMBL" id="KAK5580388.1"/>
    </source>
</evidence>
<dbReference type="Proteomes" id="UP001344447">
    <property type="component" value="Unassembled WGS sequence"/>
</dbReference>
<evidence type="ECO:0000313" key="4">
    <source>
        <dbReference type="Proteomes" id="UP001344447"/>
    </source>
</evidence>
<dbReference type="Gene3D" id="3.60.60.10">
    <property type="entry name" value="Penicillin V Acylase, Chain A"/>
    <property type="match status" value="1"/>
</dbReference>
<feature type="domain" description="Peptidase C45 hydrolase" evidence="2">
    <location>
        <begin position="232"/>
        <end position="437"/>
    </location>
</feature>
<evidence type="ECO:0000259" key="2">
    <source>
        <dbReference type="Pfam" id="PF03417"/>
    </source>
</evidence>
<keyword evidence="1" id="KW-0732">Signal</keyword>
<organism evidence="3 4">
    <name type="scientific">Dictyostelium firmibasis</name>
    <dbReference type="NCBI Taxonomy" id="79012"/>
    <lineage>
        <taxon>Eukaryota</taxon>
        <taxon>Amoebozoa</taxon>
        <taxon>Evosea</taxon>
        <taxon>Eumycetozoa</taxon>
        <taxon>Dictyostelia</taxon>
        <taxon>Dictyosteliales</taxon>
        <taxon>Dictyosteliaceae</taxon>
        <taxon>Dictyostelium</taxon>
    </lineage>
</organism>